<reference evidence="2 3" key="1">
    <citation type="journal article" date="2016" name="Nat. Commun.">
        <title>Extremotolerant tardigrade genome and improved radiotolerance of human cultured cells by tardigrade-unique protein.</title>
        <authorList>
            <person name="Hashimoto T."/>
            <person name="Horikawa D.D."/>
            <person name="Saito Y."/>
            <person name="Kuwahara H."/>
            <person name="Kozuka-Hata H."/>
            <person name="Shin-I T."/>
            <person name="Minakuchi Y."/>
            <person name="Ohishi K."/>
            <person name="Motoyama A."/>
            <person name="Aizu T."/>
            <person name="Enomoto A."/>
            <person name="Kondo K."/>
            <person name="Tanaka S."/>
            <person name="Hara Y."/>
            <person name="Koshikawa S."/>
            <person name="Sagara H."/>
            <person name="Miura T."/>
            <person name="Yokobori S."/>
            <person name="Miyagawa K."/>
            <person name="Suzuki Y."/>
            <person name="Kubo T."/>
            <person name="Oyama M."/>
            <person name="Kohara Y."/>
            <person name="Fujiyama A."/>
            <person name="Arakawa K."/>
            <person name="Katayama T."/>
            <person name="Toyoda A."/>
            <person name="Kunieda T."/>
        </authorList>
    </citation>
    <scope>NUCLEOTIDE SEQUENCE [LARGE SCALE GENOMIC DNA]</scope>
    <source>
        <strain evidence="2 3">YOKOZUNA-1</strain>
    </source>
</reference>
<name>A0A1D1UUH4_RAMVA</name>
<comment type="caution">
    <text evidence="2">The sequence shown here is derived from an EMBL/GenBank/DDBJ whole genome shotgun (WGS) entry which is preliminary data.</text>
</comment>
<feature type="region of interest" description="Disordered" evidence="1">
    <location>
        <begin position="1"/>
        <end position="64"/>
    </location>
</feature>
<accession>A0A1D1UUH4</accession>
<keyword evidence="3" id="KW-1185">Reference proteome</keyword>
<gene>
    <name evidence="2" type="primary">RvY_04285-1</name>
    <name evidence="2" type="synonym">RvY_04285.1</name>
    <name evidence="2" type="ORF">RvY_04285</name>
</gene>
<evidence type="ECO:0000313" key="3">
    <source>
        <dbReference type="Proteomes" id="UP000186922"/>
    </source>
</evidence>
<protein>
    <submittedName>
        <fullName evidence="2">Uncharacterized protein</fullName>
    </submittedName>
</protein>
<feature type="compositionally biased region" description="Polar residues" evidence="1">
    <location>
        <begin position="11"/>
        <end position="64"/>
    </location>
</feature>
<dbReference type="EMBL" id="BDGG01000002">
    <property type="protein sequence ID" value="GAU92170.1"/>
    <property type="molecule type" value="Genomic_DNA"/>
</dbReference>
<proteinExistence type="predicted"/>
<sequence length="95" mass="10618">MSTVVRDADNGEQQQSSSEPDLSDPTTVVTEDGVTSNDNQLADHLSSQAHHSQATEPSQETTEMVNHDEVKTFMPQKQLKSGLYTKNYHSDYNDY</sequence>
<evidence type="ECO:0000256" key="1">
    <source>
        <dbReference type="SAM" id="MobiDB-lite"/>
    </source>
</evidence>
<dbReference type="AlphaFoldDB" id="A0A1D1UUH4"/>
<organism evidence="2 3">
    <name type="scientific">Ramazzottius varieornatus</name>
    <name type="common">Water bear</name>
    <name type="synonym">Tardigrade</name>
    <dbReference type="NCBI Taxonomy" id="947166"/>
    <lineage>
        <taxon>Eukaryota</taxon>
        <taxon>Metazoa</taxon>
        <taxon>Ecdysozoa</taxon>
        <taxon>Tardigrada</taxon>
        <taxon>Eutardigrada</taxon>
        <taxon>Parachela</taxon>
        <taxon>Hypsibioidea</taxon>
        <taxon>Ramazzottiidae</taxon>
        <taxon>Ramazzottius</taxon>
    </lineage>
</organism>
<dbReference type="Proteomes" id="UP000186922">
    <property type="component" value="Unassembled WGS sequence"/>
</dbReference>
<evidence type="ECO:0000313" key="2">
    <source>
        <dbReference type="EMBL" id="GAU92170.1"/>
    </source>
</evidence>